<feature type="compositionally biased region" description="Polar residues" evidence="10">
    <location>
        <begin position="354"/>
        <end position="377"/>
    </location>
</feature>
<dbReference type="InterPro" id="IPR044810">
    <property type="entry name" value="WRKY_plant"/>
</dbReference>
<name>A0A7U0F5F9_BOENI</name>
<keyword evidence="7" id="KW-0804">Transcription</keyword>
<sequence>MVPVGESVKEEVSSDTLQQREDSNVTNHTSEENLSNGVSTLQPGKRGTLPSIKTEKMKPLSDSTADKLRLNQEGMTSPETPKKGLQSPESSSLPSQSGQERSTPSTIREKVSEDGYNWRKYGQKLVKGNEYVRSYYRCTHPNCQVKKQLKRLHDGQVVDIIYFGHHDHPKPQLNVPVAVGFVVSIVEERRKETSLMTAEDTLVDEHSQQTPRAKTVDIPPISNVSAKDSTKETVSQSNKIKDEVCSDDDPDSKRQKKNKDNLKTTAPDKSASEPRVIVQTLSEVDIVNDGYRWRKYGQKLVKGNPNPRSYYRCSNSGCPAKKHVERASHDPKMVMTTYEGQHSHDIPPARVVTHNVSGSSASPTAHNGDSNTKSDGNATRLDMVVDAILEHGSKPKEEQKAKLTSRSASKDTKCSNMVEQSCPRPENKPCKQQNSKSGVKEESDPIRSIPVESRTSDNLVVKSSIKSEGNNTCIVNMVVHDNIKTEQQNPDSEPVHS</sequence>
<dbReference type="EMBL" id="MT123312">
    <property type="protein sequence ID" value="QQV37201.1"/>
    <property type="molecule type" value="mRNA"/>
</dbReference>
<dbReference type="SUPFAM" id="SSF118290">
    <property type="entry name" value="WRKY DNA-binding domain"/>
    <property type="match status" value="2"/>
</dbReference>
<comment type="similarity">
    <text evidence="9">Belongs to the WRKY group I family.</text>
</comment>
<dbReference type="GO" id="GO:0043565">
    <property type="term" value="F:sequence-specific DNA binding"/>
    <property type="evidence" value="ECO:0007669"/>
    <property type="project" value="InterPro"/>
</dbReference>
<feature type="domain" description="WRKY" evidence="11">
    <location>
        <begin position="282"/>
        <end position="347"/>
    </location>
</feature>
<evidence type="ECO:0000256" key="5">
    <source>
        <dbReference type="ARBA" id="ARBA00023015"/>
    </source>
</evidence>
<keyword evidence="5" id="KW-0805">Transcription regulation</keyword>
<dbReference type="FunFam" id="2.20.25.80:FF:000006">
    <property type="entry name" value="WRKY transcription factor"/>
    <property type="match status" value="1"/>
</dbReference>
<feature type="domain" description="WRKY" evidence="11">
    <location>
        <begin position="107"/>
        <end position="171"/>
    </location>
</feature>
<evidence type="ECO:0000256" key="7">
    <source>
        <dbReference type="ARBA" id="ARBA00023163"/>
    </source>
</evidence>
<dbReference type="GO" id="GO:0003700">
    <property type="term" value="F:DNA-binding transcription factor activity"/>
    <property type="evidence" value="ECO:0007669"/>
    <property type="project" value="InterPro"/>
</dbReference>
<gene>
    <name evidence="12" type="primary">WRKY12</name>
</gene>
<keyword evidence="8" id="KW-0539">Nucleus</keyword>
<dbReference type="PROSITE" id="PS50811">
    <property type="entry name" value="WRKY"/>
    <property type="match status" value="2"/>
</dbReference>
<keyword evidence="2" id="KW-0479">Metal-binding</keyword>
<keyword evidence="4" id="KW-0862">Zinc</keyword>
<dbReference type="GO" id="GO:0046872">
    <property type="term" value="F:metal ion binding"/>
    <property type="evidence" value="ECO:0007669"/>
    <property type="project" value="UniProtKB-KW"/>
</dbReference>
<dbReference type="InterPro" id="IPR003657">
    <property type="entry name" value="WRKY_dom"/>
</dbReference>
<protein>
    <submittedName>
        <fullName evidence="12">WRKY transcription factor</fullName>
    </submittedName>
</protein>
<dbReference type="SMART" id="SM00774">
    <property type="entry name" value="WRKY"/>
    <property type="match status" value="2"/>
</dbReference>
<feature type="compositionally biased region" description="Basic and acidic residues" evidence="10">
    <location>
        <begin position="390"/>
        <end position="401"/>
    </location>
</feature>
<feature type="region of interest" description="Disordered" evidence="10">
    <location>
        <begin position="390"/>
        <end position="457"/>
    </location>
</feature>
<evidence type="ECO:0000256" key="10">
    <source>
        <dbReference type="SAM" id="MobiDB-lite"/>
    </source>
</evidence>
<evidence type="ECO:0000259" key="11">
    <source>
        <dbReference type="PROSITE" id="PS50811"/>
    </source>
</evidence>
<dbReference type="PANTHER" id="PTHR31221">
    <property type="entry name" value="WRKY TRANSCRIPTION FACTOR PROTEIN 1-RELATED"/>
    <property type="match status" value="1"/>
</dbReference>
<accession>A0A7U0F5F9</accession>
<feature type="region of interest" description="Disordered" evidence="10">
    <location>
        <begin position="1"/>
        <end position="111"/>
    </location>
</feature>
<evidence type="ECO:0000313" key="12">
    <source>
        <dbReference type="EMBL" id="QQV37201.1"/>
    </source>
</evidence>
<evidence type="ECO:0000256" key="8">
    <source>
        <dbReference type="ARBA" id="ARBA00023242"/>
    </source>
</evidence>
<dbReference type="GO" id="GO:0005634">
    <property type="term" value="C:nucleus"/>
    <property type="evidence" value="ECO:0007669"/>
    <property type="project" value="UniProtKB-SubCell"/>
</dbReference>
<evidence type="ECO:0000256" key="1">
    <source>
        <dbReference type="ARBA" id="ARBA00004123"/>
    </source>
</evidence>
<feature type="region of interest" description="Disordered" evidence="10">
    <location>
        <begin position="353"/>
        <end position="378"/>
    </location>
</feature>
<feature type="compositionally biased region" description="Polar residues" evidence="10">
    <location>
        <begin position="222"/>
        <end position="238"/>
    </location>
</feature>
<feature type="compositionally biased region" description="Polar residues" evidence="10">
    <location>
        <begin position="24"/>
        <end position="42"/>
    </location>
</feature>
<evidence type="ECO:0000256" key="6">
    <source>
        <dbReference type="ARBA" id="ARBA00023125"/>
    </source>
</evidence>
<feature type="region of interest" description="Disordered" evidence="10">
    <location>
        <begin position="196"/>
        <end position="274"/>
    </location>
</feature>
<reference evidence="12" key="1">
    <citation type="submission" date="2020-02" db="EMBL/GenBank/DDBJ databases">
        <title>The WRKY gene family in ramie (Boehmeria nivea L. Gaud): 26 BnWRKY genes expression analyses and overexpression of BnWRKY23 increased drought stress tolerance in Arabidopsis thaliana.</title>
        <authorList>
            <person name="Bao Y."/>
            <person name="Dai L."/>
            <person name="Liao Y."/>
            <person name="Huang X."/>
            <person name="Liu L."/>
            <person name="Peng D."/>
            <person name="Wang B."/>
        </authorList>
    </citation>
    <scope>NUCLEOTIDE SEQUENCE</scope>
</reference>
<evidence type="ECO:0000256" key="2">
    <source>
        <dbReference type="ARBA" id="ARBA00022723"/>
    </source>
</evidence>
<dbReference type="PANTHER" id="PTHR31221:SF125">
    <property type="entry name" value="WRKY TRANSCRIPTION FACTOR 1"/>
    <property type="match status" value="1"/>
</dbReference>
<dbReference type="Pfam" id="PF03106">
    <property type="entry name" value="WRKY"/>
    <property type="match status" value="2"/>
</dbReference>
<feature type="compositionally biased region" description="Low complexity" evidence="10">
    <location>
        <begin position="84"/>
        <end position="100"/>
    </location>
</feature>
<dbReference type="Gene3D" id="2.20.25.80">
    <property type="entry name" value="WRKY domain"/>
    <property type="match status" value="2"/>
</dbReference>
<comment type="subcellular location">
    <subcellularLocation>
        <location evidence="1">Nucleus</location>
    </subcellularLocation>
</comment>
<feature type="compositionally biased region" description="Basic and acidic residues" evidence="10">
    <location>
        <begin position="53"/>
        <end position="70"/>
    </location>
</feature>
<evidence type="ECO:0000256" key="3">
    <source>
        <dbReference type="ARBA" id="ARBA00022737"/>
    </source>
</evidence>
<proteinExistence type="evidence at transcript level"/>
<evidence type="ECO:0000256" key="4">
    <source>
        <dbReference type="ARBA" id="ARBA00022833"/>
    </source>
</evidence>
<dbReference type="AlphaFoldDB" id="A0A7U0F5F9"/>
<keyword evidence="3" id="KW-0677">Repeat</keyword>
<dbReference type="FunFam" id="2.20.25.80:FF:000003">
    <property type="entry name" value="WRKY transcription factor 57"/>
    <property type="match status" value="1"/>
</dbReference>
<evidence type="ECO:0000256" key="9">
    <source>
        <dbReference type="ARBA" id="ARBA00061157"/>
    </source>
</evidence>
<keyword evidence="6" id="KW-0238">DNA-binding</keyword>
<organism evidence="12">
    <name type="scientific">Boehmeria nivea</name>
    <name type="common">Chinese grass</name>
    <name type="synonym">Urtica nivea</name>
    <dbReference type="NCBI Taxonomy" id="83906"/>
    <lineage>
        <taxon>Eukaryota</taxon>
        <taxon>Viridiplantae</taxon>
        <taxon>Streptophyta</taxon>
        <taxon>Embryophyta</taxon>
        <taxon>Tracheophyta</taxon>
        <taxon>Spermatophyta</taxon>
        <taxon>Magnoliopsida</taxon>
        <taxon>eudicotyledons</taxon>
        <taxon>Gunneridae</taxon>
        <taxon>Pentapetalae</taxon>
        <taxon>rosids</taxon>
        <taxon>fabids</taxon>
        <taxon>Rosales</taxon>
        <taxon>Urticaceae</taxon>
        <taxon>Boehmeria</taxon>
    </lineage>
</organism>
<feature type="compositionally biased region" description="Basic and acidic residues" evidence="10">
    <location>
        <begin position="7"/>
        <end position="23"/>
    </location>
</feature>
<dbReference type="InterPro" id="IPR036576">
    <property type="entry name" value="WRKY_dom_sf"/>
</dbReference>